<dbReference type="GO" id="GO:0005886">
    <property type="term" value="C:plasma membrane"/>
    <property type="evidence" value="ECO:0007669"/>
    <property type="project" value="UniProtKB-SubCell"/>
</dbReference>
<keyword evidence="5 9" id="KW-0812">Transmembrane</keyword>
<organism evidence="11 12">
    <name type="scientific">Martelella mediterranea DSM 17316</name>
    <dbReference type="NCBI Taxonomy" id="1122214"/>
    <lineage>
        <taxon>Bacteria</taxon>
        <taxon>Pseudomonadati</taxon>
        <taxon>Pseudomonadota</taxon>
        <taxon>Alphaproteobacteria</taxon>
        <taxon>Hyphomicrobiales</taxon>
        <taxon>Aurantimonadaceae</taxon>
        <taxon>Martelella</taxon>
    </lineage>
</organism>
<dbReference type="STRING" id="1122214.Mame_02347"/>
<evidence type="ECO:0000256" key="7">
    <source>
        <dbReference type="ARBA" id="ARBA00023065"/>
    </source>
</evidence>
<dbReference type="PANTHER" id="PTHR32507:SF7">
    <property type="entry name" value="K(+)_H(+) ANTIPORTER NHAP2"/>
    <property type="match status" value="1"/>
</dbReference>
<comment type="subcellular location">
    <subcellularLocation>
        <location evidence="1">Cell membrane</location>
        <topology evidence="1">Multi-pass membrane protein</topology>
    </subcellularLocation>
</comment>
<dbReference type="NCBIfam" id="NF003715">
    <property type="entry name" value="PRK05326.1-2"/>
    <property type="match status" value="1"/>
</dbReference>
<feature type="transmembrane region" description="Helical" evidence="9">
    <location>
        <begin position="362"/>
        <end position="384"/>
    </location>
</feature>
<reference evidence="11 12" key="1">
    <citation type="submission" date="2017-03" db="EMBL/GenBank/DDBJ databases">
        <title>Foreign affairs: Plasmid Transfer between Roseobacters and Rhizobia.</title>
        <authorList>
            <person name="Bartling P."/>
            <person name="Bunk B."/>
            <person name="Overmann J."/>
            <person name="Brinkmann H."/>
            <person name="Petersen J."/>
        </authorList>
    </citation>
    <scope>NUCLEOTIDE SEQUENCE [LARGE SCALE GENOMIC DNA]</scope>
    <source>
        <strain evidence="11 12">MACL11</strain>
    </source>
</reference>
<dbReference type="GO" id="GO:1902600">
    <property type="term" value="P:proton transmembrane transport"/>
    <property type="evidence" value="ECO:0007669"/>
    <property type="project" value="InterPro"/>
</dbReference>
<evidence type="ECO:0000256" key="5">
    <source>
        <dbReference type="ARBA" id="ARBA00022692"/>
    </source>
</evidence>
<feature type="transmembrane region" description="Helical" evidence="9">
    <location>
        <begin position="89"/>
        <end position="114"/>
    </location>
</feature>
<dbReference type="KEGG" id="mmed:Mame_02347"/>
<keyword evidence="2" id="KW-0813">Transport</keyword>
<evidence type="ECO:0000256" key="2">
    <source>
        <dbReference type="ARBA" id="ARBA00022448"/>
    </source>
</evidence>
<evidence type="ECO:0000259" key="10">
    <source>
        <dbReference type="Pfam" id="PF00999"/>
    </source>
</evidence>
<evidence type="ECO:0000256" key="3">
    <source>
        <dbReference type="ARBA" id="ARBA00022449"/>
    </source>
</evidence>
<keyword evidence="3" id="KW-0050">Antiport</keyword>
<dbReference type="OrthoDB" id="9810759at2"/>
<keyword evidence="8 9" id="KW-0472">Membrane</keyword>
<evidence type="ECO:0000313" key="11">
    <source>
        <dbReference type="EMBL" id="AQZ51679.1"/>
    </source>
</evidence>
<proteinExistence type="predicted"/>
<feature type="transmembrane region" description="Helical" evidence="9">
    <location>
        <begin position="299"/>
        <end position="323"/>
    </location>
</feature>
<feature type="transmembrane region" description="Helical" evidence="9">
    <location>
        <begin position="335"/>
        <end position="356"/>
    </location>
</feature>
<evidence type="ECO:0000256" key="4">
    <source>
        <dbReference type="ARBA" id="ARBA00022475"/>
    </source>
</evidence>
<dbReference type="NCBIfam" id="NF003716">
    <property type="entry name" value="PRK05326.1-3"/>
    <property type="match status" value="1"/>
</dbReference>
<keyword evidence="12" id="KW-1185">Reference proteome</keyword>
<keyword evidence="7" id="KW-0406">Ion transport</keyword>
<dbReference type="RefSeq" id="WP_018063725.1">
    <property type="nucleotide sequence ID" value="NZ_AQWH01000004.1"/>
</dbReference>
<dbReference type="AlphaFoldDB" id="A0A1U9Z1V9"/>
<evidence type="ECO:0000256" key="8">
    <source>
        <dbReference type="ARBA" id="ARBA00023136"/>
    </source>
</evidence>
<evidence type="ECO:0000313" key="12">
    <source>
        <dbReference type="Proteomes" id="UP000191135"/>
    </source>
</evidence>
<feature type="transmembrane region" description="Helical" evidence="9">
    <location>
        <begin position="120"/>
        <end position="138"/>
    </location>
</feature>
<dbReference type="InterPro" id="IPR006153">
    <property type="entry name" value="Cation/H_exchanger_TM"/>
</dbReference>
<evidence type="ECO:0000256" key="1">
    <source>
        <dbReference type="ARBA" id="ARBA00004651"/>
    </source>
</evidence>
<name>A0A1U9Z1V9_9HYPH</name>
<gene>
    <name evidence="11" type="ORF">Mame_02347</name>
</gene>
<protein>
    <submittedName>
        <fullName evidence="11">Potassium/proton antiporter</fullName>
    </submittedName>
</protein>
<dbReference type="PANTHER" id="PTHR32507">
    <property type="entry name" value="NA(+)/H(+) ANTIPORTER 1"/>
    <property type="match status" value="1"/>
</dbReference>
<keyword evidence="4" id="KW-1003">Cell membrane</keyword>
<dbReference type="EMBL" id="CP020330">
    <property type="protein sequence ID" value="AQZ51679.1"/>
    <property type="molecule type" value="Genomic_DNA"/>
</dbReference>
<dbReference type="GO" id="GO:0015297">
    <property type="term" value="F:antiporter activity"/>
    <property type="evidence" value="ECO:0007669"/>
    <property type="project" value="UniProtKB-KW"/>
</dbReference>
<accession>A0A1U9Z1V9</accession>
<feature type="transmembrane region" description="Helical" evidence="9">
    <location>
        <begin position="57"/>
        <end position="77"/>
    </location>
</feature>
<dbReference type="Gene3D" id="1.20.1530.20">
    <property type="match status" value="1"/>
</dbReference>
<keyword evidence="6 9" id="KW-1133">Transmembrane helix</keyword>
<feature type="transmembrane region" description="Helical" evidence="9">
    <location>
        <begin position="196"/>
        <end position="215"/>
    </location>
</feature>
<evidence type="ECO:0000256" key="6">
    <source>
        <dbReference type="ARBA" id="ARBA00022989"/>
    </source>
</evidence>
<feature type="domain" description="Cation/H+ exchanger transmembrane" evidence="10">
    <location>
        <begin position="16"/>
        <end position="387"/>
    </location>
</feature>
<dbReference type="InterPro" id="IPR038770">
    <property type="entry name" value="Na+/solute_symporter_sf"/>
</dbReference>
<sequence>MTTFYLAVLVFSGLVLLAALSSALAFRFGAPLLLLFLGVGLLAGTDGFGIEFDNDALTFYVGSLALAVILFDSGFGTSFKTFKTSAAPALLLATAGVVATAGLVAVAAALILGFSLLEGFLLGAIVASTDAAAVFFLMRIGGIRVMDRVSATLEVESGINDPMAIFLTMTLVSILSMNETGVQEILPMLLHFVQEIGFGLLFGVVGGGLTVLIANRFSLNRGLAPILVLTAALLIFSATGAAGGSGFMAVYVAGLIAGNRHVRYVGSIRRFQEGMTWLAQIIMFLLLGLLATPRNFPEIFLPAFALALFLVFVARPAAVWLCLWKFNYRPRETNFIAWIGLRGAASILLAILPSLYGLENAGLIFNIVFVMVLVSLILQGWTLAPLARLLKLVQPRASGALEIVDIDLHENAKHELLVYRLAEGAPVLDGASIPRWAIPSLVVRDGLSMRYFYAGNLKAGDYLYLFVIPGMSYLLDQLFADPALAANAGEEPLLGTQVLLPDRPLKELRAIDPTVAIPAGIEDMRLADYMKQELGGKPIIADRLHLGPLALIVRDADAEHNITSIGVWRDAASERPEGPLRSLSRFFGRLRRRVRR</sequence>
<evidence type="ECO:0000256" key="9">
    <source>
        <dbReference type="SAM" id="Phobius"/>
    </source>
</evidence>
<dbReference type="Pfam" id="PF00999">
    <property type="entry name" value="Na_H_Exchanger"/>
    <property type="match status" value="1"/>
</dbReference>
<dbReference type="eggNOG" id="COG3263">
    <property type="taxonomic scope" value="Bacteria"/>
</dbReference>
<dbReference type="Proteomes" id="UP000191135">
    <property type="component" value="Chromosome"/>
</dbReference>
<feature type="transmembrane region" description="Helical" evidence="9">
    <location>
        <begin position="274"/>
        <end position="293"/>
    </location>
</feature>